<name>A0A1F4UEE5_UNCW3</name>
<reference evidence="2 3" key="1">
    <citation type="journal article" date="2016" name="Nat. Commun.">
        <title>Thousands of microbial genomes shed light on interconnected biogeochemical processes in an aquifer system.</title>
        <authorList>
            <person name="Anantharaman K."/>
            <person name="Brown C.T."/>
            <person name="Hug L.A."/>
            <person name="Sharon I."/>
            <person name="Castelle C.J."/>
            <person name="Probst A.J."/>
            <person name="Thomas B.C."/>
            <person name="Singh A."/>
            <person name="Wilkins M.J."/>
            <person name="Karaoz U."/>
            <person name="Brodie E.L."/>
            <person name="Williams K.H."/>
            <person name="Hubbard S.S."/>
            <person name="Banfield J.F."/>
        </authorList>
    </citation>
    <scope>NUCLEOTIDE SEQUENCE [LARGE SCALE GENOMIC DNA]</scope>
</reference>
<gene>
    <name evidence="2" type="ORF">A2Y85_05200</name>
</gene>
<dbReference type="InterPro" id="IPR047216">
    <property type="entry name" value="Endonuclease_DUF559_bact"/>
</dbReference>
<dbReference type="CDD" id="cd01038">
    <property type="entry name" value="Endonuclease_DUF559"/>
    <property type="match status" value="1"/>
</dbReference>
<dbReference type="AlphaFoldDB" id="A0A1F4UEE5"/>
<evidence type="ECO:0000313" key="3">
    <source>
        <dbReference type="Proteomes" id="UP000177025"/>
    </source>
</evidence>
<dbReference type="Proteomes" id="UP000177025">
    <property type="component" value="Unassembled WGS sequence"/>
</dbReference>
<proteinExistence type="predicted"/>
<feature type="domain" description="DUF559" evidence="1">
    <location>
        <begin position="8"/>
        <end position="114"/>
    </location>
</feature>
<comment type="caution">
    <text evidence="2">The sequence shown here is derived from an EMBL/GenBank/DDBJ whole genome shotgun (WGS) entry which is preliminary data.</text>
</comment>
<dbReference type="Gene3D" id="3.40.960.10">
    <property type="entry name" value="VSR Endonuclease"/>
    <property type="match status" value="1"/>
</dbReference>
<dbReference type="InterPro" id="IPR007569">
    <property type="entry name" value="DUF559"/>
</dbReference>
<accession>A0A1F4UEE5</accession>
<dbReference type="SUPFAM" id="SSF52980">
    <property type="entry name" value="Restriction endonuclease-like"/>
    <property type="match status" value="1"/>
</dbReference>
<dbReference type="PANTHER" id="PTHR38590">
    <property type="entry name" value="BLL0828 PROTEIN"/>
    <property type="match status" value="1"/>
</dbReference>
<sequence>MILYNLKLKPLARALRKNMTDAERVLWFNIRQKQIKRFQFYRQKIIGSYIVDFYCPKARLVIELDGGQHYTNKGKIKDRQRDLYLKNIGIKVLRFSDNDVLKNLSAVLKYIYDNL</sequence>
<evidence type="ECO:0000259" key="1">
    <source>
        <dbReference type="Pfam" id="PF04480"/>
    </source>
</evidence>
<dbReference type="PANTHER" id="PTHR38590:SF1">
    <property type="entry name" value="BLL0828 PROTEIN"/>
    <property type="match status" value="1"/>
</dbReference>
<evidence type="ECO:0000313" key="2">
    <source>
        <dbReference type="EMBL" id="OGC43312.1"/>
    </source>
</evidence>
<dbReference type="InterPro" id="IPR011335">
    <property type="entry name" value="Restrct_endonuc-II-like"/>
</dbReference>
<protein>
    <recommendedName>
        <fullName evidence="1">DUF559 domain-containing protein</fullName>
    </recommendedName>
</protein>
<dbReference type="Pfam" id="PF04480">
    <property type="entry name" value="DUF559"/>
    <property type="match status" value="1"/>
</dbReference>
<organism evidence="2 3">
    <name type="scientific">candidate division WOR-3 bacterium RBG_13_43_14</name>
    <dbReference type="NCBI Taxonomy" id="1802590"/>
    <lineage>
        <taxon>Bacteria</taxon>
        <taxon>Bacteria division WOR-3</taxon>
    </lineage>
</organism>
<dbReference type="EMBL" id="MEUM01000027">
    <property type="protein sequence ID" value="OGC43312.1"/>
    <property type="molecule type" value="Genomic_DNA"/>
</dbReference>